<feature type="domain" description="Major facilitator superfamily (MFS) profile" evidence="8">
    <location>
        <begin position="120"/>
        <end position="540"/>
    </location>
</feature>
<feature type="transmembrane region" description="Helical" evidence="7">
    <location>
        <begin position="272"/>
        <end position="293"/>
    </location>
</feature>
<feature type="transmembrane region" description="Helical" evidence="7">
    <location>
        <begin position="485"/>
        <end position="510"/>
    </location>
</feature>
<dbReference type="CDD" id="cd17316">
    <property type="entry name" value="MFS_SV2_like"/>
    <property type="match status" value="1"/>
</dbReference>
<dbReference type="Gene3D" id="1.20.1250.20">
    <property type="entry name" value="MFS general substrate transporter like domains"/>
    <property type="match status" value="1"/>
</dbReference>
<dbReference type="PROSITE" id="PS50850">
    <property type="entry name" value="MFS"/>
    <property type="match status" value="1"/>
</dbReference>
<evidence type="ECO:0000256" key="7">
    <source>
        <dbReference type="SAM" id="Phobius"/>
    </source>
</evidence>
<dbReference type="InterPro" id="IPR005828">
    <property type="entry name" value="MFS_sugar_transport-like"/>
</dbReference>
<evidence type="ECO:0000313" key="10">
    <source>
        <dbReference type="Proteomes" id="UP000031843"/>
    </source>
</evidence>
<dbReference type="AlphaFoldDB" id="A0A0C4YAT0"/>
<feature type="transmembrane region" description="Helical" evidence="7">
    <location>
        <begin position="516"/>
        <end position="535"/>
    </location>
</feature>
<keyword evidence="4 7" id="KW-0812">Transmembrane</keyword>
<evidence type="ECO:0000259" key="8">
    <source>
        <dbReference type="PROSITE" id="PS50850"/>
    </source>
</evidence>
<evidence type="ECO:0000256" key="2">
    <source>
        <dbReference type="ARBA" id="ARBA00010992"/>
    </source>
</evidence>
<evidence type="ECO:0000256" key="5">
    <source>
        <dbReference type="ARBA" id="ARBA00022989"/>
    </source>
</evidence>
<dbReference type="GO" id="GO:0022857">
    <property type="term" value="F:transmembrane transporter activity"/>
    <property type="evidence" value="ECO:0007669"/>
    <property type="project" value="InterPro"/>
</dbReference>
<dbReference type="InterPro" id="IPR005829">
    <property type="entry name" value="Sugar_transporter_CS"/>
</dbReference>
<dbReference type="EMBL" id="CP010537">
    <property type="protein sequence ID" value="AJG22617.1"/>
    <property type="molecule type" value="Genomic_DNA"/>
</dbReference>
<keyword evidence="10" id="KW-1185">Reference proteome</keyword>
<gene>
    <name evidence="9" type="ORF">RR42_s1028</name>
</gene>
<feature type="transmembrane region" description="Helical" evidence="7">
    <location>
        <begin position="184"/>
        <end position="205"/>
    </location>
</feature>
<comment type="similarity">
    <text evidence="2">Belongs to the major facilitator superfamily. Sugar transporter (TC 2.A.1.1) family.</text>
</comment>
<reference evidence="9 10" key="1">
    <citation type="journal article" date="2015" name="Genome Announc.">
        <title>Complete Genome Sequence of Cupriavidus basilensis 4G11, Isolated from the Oak Ridge Field Research Center Site.</title>
        <authorList>
            <person name="Ray J."/>
            <person name="Waters R.J."/>
            <person name="Skerker J.M."/>
            <person name="Kuehl J.V."/>
            <person name="Price M.N."/>
            <person name="Huang J."/>
            <person name="Chakraborty R."/>
            <person name="Arkin A.P."/>
            <person name="Deutschbauer A."/>
        </authorList>
    </citation>
    <scope>NUCLEOTIDE SEQUENCE [LARGE SCALE GENOMIC DNA]</scope>
    <source>
        <strain evidence="9">4G11</strain>
    </source>
</reference>
<dbReference type="PANTHER" id="PTHR23511">
    <property type="entry name" value="SYNAPTIC VESICLE GLYCOPROTEIN 2"/>
    <property type="match status" value="1"/>
</dbReference>
<keyword evidence="5 7" id="KW-1133">Transmembrane helix</keyword>
<feature type="transmembrane region" description="Helical" evidence="7">
    <location>
        <begin position="211"/>
        <end position="232"/>
    </location>
</feature>
<feature type="transmembrane region" description="Helical" evidence="7">
    <location>
        <begin position="158"/>
        <end position="177"/>
    </location>
</feature>
<accession>A0A0C4YAT0</accession>
<feature type="transmembrane region" description="Helical" evidence="7">
    <location>
        <begin position="450"/>
        <end position="473"/>
    </location>
</feature>
<evidence type="ECO:0000256" key="3">
    <source>
        <dbReference type="ARBA" id="ARBA00022448"/>
    </source>
</evidence>
<dbReference type="SUPFAM" id="SSF103473">
    <property type="entry name" value="MFS general substrate transporter"/>
    <property type="match status" value="1"/>
</dbReference>
<dbReference type="Pfam" id="PF00083">
    <property type="entry name" value="Sugar_tr"/>
    <property type="match status" value="1"/>
</dbReference>
<dbReference type="Proteomes" id="UP000031843">
    <property type="component" value="Chromosome secondary"/>
</dbReference>
<dbReference type="KEGG" id="cbw:RR42_s1028"/>
<dbReference type="PROSITE" id="PS00217">
    <property type="entry name" value="SUGAR_TRANSPORT_2"/>
    <property type="match status" value="1"/>
</dbReference>
<dbReference type="PANTHER" id="PTHR23511:SF34">
    <property type="entry name" value="SYNAPTIC VESICLE GLYCOPROTEIN 2"/>
    <property type="match status" value="1"/>
</dbReference>
<comment type="subcellular location">
    <subcellularLocation>
        <location evidence="1">Membrane</location>
        <topology evidence="1">Multi-pass membrane protein</topology>
    </subcellularLocation>
</comment>
<feature type="transmembrane region" description="Helical" evidence="7">
    <location>
        <begin position="244"/>
        <end position="266"/>
    </location>
</feature>
<dbReference type="InterPro" id="IPR020846">
    <property type="entry name" value="MFS_dom"/>
</dbReference>
<organism evidence="9 10">
    <name type="scientific">Cupriavidus basilensis</name>
    <dbReference type="NCBI Taxonomy" id="68895"/>
    <lineage>
        <taxon>Bacteria</taxon>
        <taxon>Pseudomonadati</taxon>
        <taxon>Pseudomonadota</taxon>
        <taxon>Betaproteobacteria</taxon>
        <taxon>Burkholderiales</taxon>
        <taxon>Burkholderiaceae</taxon>
        <taxon>Cupriavidus</taxon>
    </lineage>
</organism>
<evidence type="ECO:0000313" key="9">
    <source>
        <dbReference type="EMBL" id="AJG22617.1"/>
    </source>
</evidence>
<feature type="transmembrane region" description="Helical" evidence="7">
    <location>
        <begin position="401"/>
        <end position="418"/>
    </location>
</feature>
<keyword evidence="6 7" id="KW-0472">Membrane</keyword>
<dbReference type="InterPro" id="IPR036259">
    <property type="entry name" value="MFS_trans_sf"/>
</dbReference>
<proteinExistence type="inferred from homology"/>
<evidence type="ECO:0000256" key="4">
    <source>
        <dbReference type="ARBA" id="ARBA00022692"/>
    </source>
</evidence>
<evidence type="ECO:0000256" key="6">
    <source>
        <dbReference type="ARBA" id="ARBA00023136"/>
    </source>
</evidence>
<dbReference type="GO" id="GO:0016020">
    <property type="term" value="C:membrane"/>
    <property type="evidence" value="ECO:0007669"/>
    <property type="project" value="UniProtKB-SubCell"/>
</dbReference>
<feature type="transmembrane region" description="Helical" evidence="7">
    <location>
        <begin position="425"/>
        <end position="444"/>
    </location>
</feature>
<evidence type="ECO:0000256" key="1">
    <source>
        <dbReference type="ARBA" id="ARBA00004141"/>
    </source>
</evidence>
<dbReference type="STRING" id="68895.RR42_s1028"/>
<feature type="transmembrane region" description="Helical" evidence="7">
    <location>
        <begin position="361"/>
        <end position="381"/>
    </location>
</feature>
<sequence length="554" mass="59043">MPNTYYCHIWQLSARAEIGSIARCQQVDEGSHPSAFESGIAGKCPGVVRRFNFDSVGIVMNISGTKITKGDLGLSPDCRASNGTIPDATGVRPGDANADNEGRIVAQVEAMPLTPLHRLARVIVGSATFFDGFDVLAIAAAMPVLIKVWSLSLEQVGYIISIGYLGQLLGSLGFSYLADKIGRLRCASLSVAIFALGSLACGFAGGPVSFMVYRFIQGLGLGGELPVAATYINELAKAGHRGRFVLFYELIFPIGLFTASLAGMWAVPNLGWQAMFFIGALPALIALCMRRFLPESPRWLASKGRFQEADAALDRFRKSCRTVDVPSLPGIPAQPNASAVRRGTGVSWQSLFRPPLLRRTLVLFTLWFAGGFVTAGVTAWMPTIYRQEFHVDLATALKFGTYTSLAGIIGSAACAIAIDRFGRRLWMTMTWLCTGVAMLAPIVFAPMTAASTALCISTAFGFSAAAFIGCYVYTPELYPTQIRTMGVGVSSAMLRFASIVCPSMIGWFVARGTLNTSFGAIAGVAFAAALAVGLFGEETSGRTLEEASSVPQTP</sequence>
<keyword evidence="3" id="KW-0813">Transport</keyword>
<name>A0A0C4YAT0_9BURK</name>
<feature type="transmembrane region" description="Helical" evidence="7">
    <location>
        <begin position="122"/>
        <end position="146"/>
    </location>
</feature>
<protein>
    <submittedName>
        <fullName evidence="9">Transporter, MFS superfamily</fullName>
    </submittedName>
</protein>